<dbReference type="Gene3D" id="1.10.1740.10">
    <property type="match status" value="1"/>
</dbReference>
<accession>A0A1M5ICZ5</accession>
<dbReference type="Pfam" id="PF08281">
    <property type="entry name" value="Sigma70_r4_2"/>
    <property type="match status" value="1"/>
</dbReference>
<evidence type="ECO:0000259" key="5">
    <source>
        <dbReference type="Pfam" id="PF08281"/>
    </source>
</evidence>
<dbReference type="InterPro" id="IPR013325">
    <property type="entry name" value="RNA_pol_sigma_r2"/>
</dbReference>
<comment type="similarity">
    <text evidence="1">Belongs to the sigma-70 factor family. ECF subfamily.</text>
</comment>
<dbReference type="InterPro" id="IPR013324">
    <property type="entry name" value="RNA_pol_sigma_r3/r4-like"/>
</dbReference>
<protein>
    <submittedName>
        <fullName evidence="6">RNA polymerase sigma-70 factor, ECF subfamily</fullName>
    </submittedName>
</protein>
<dbReference type="GO" id="GO:0003677">
    <property type="term" value="F:DNA binding"/>
    <property type="evidence" value="ECO:0007669"/>
    <property type="project" value="InterPro"/>
</dbReference>
<dbReference type="GO" id="GO:0016987">
    <property type="term" value="F:sigma factor activity"/>
    <property type="evidence" value="ECO:0007669"/>
    <property type="project" value="UniProtKB-KW"/>
</dbReference>
<dbReference type="InterPro" id="IPR039425">
    <property type="entry name" value="RNA_pol_sigma-70-like"/>
</dbReference>
<name>A0A1M5ICZ5_9FLAO</name>
<dbReference type="PANTHER" id="PTHR43133:SF46">
    <property type="entry name" value="RNA POLYMERASE SIGMA-70 FACTOR ECF SUBFAMILY"/>
    <property type="match status" value="1"/>
</dbReference>
<evidence type="ECO:0000256" key="3">
    <source>
        <dbReference type="ARBA" id="ARBA00023082"/>
    </source>
</evidence>
<evidence type="ECO:0000313" key="6">
    <source>
        <dbReference type="EMBL" id="SHG25949.1"/>
    </source>
</evidence>
<dbReference type="NCBIfam" id="TIGR02937">
    <property type="entry name" value="sigma70-ECF"/>
    <property type="match status" value="1"/>
</dbReference>
<evidence type="ECO:0000256" key="1">
    <source>
        <dbReference type="ARBA" id="ARBA00010641"/>
    </source>
</evidence>
<dbReference type="EMBL" id="FQUT01000012">
    <property type="protein sequence ID" value="SHG25949.1"/>
    <property type="molecule type" value="Genomic_DNA"/>
</dbReference>
<dbReference type="OrthoDB" id="1100095at2"/>
<evidence type="ECO:0000256" key="4">
    <source>
        <dbReference type="ARBA" id="ARBA00023163"/>
    </source>
</evidence>
<feature type="domain" description="RNA polymerase sigma factor 70 region 4 type 2" evidence="5">
    <location>
        <begin position="125"/>
        <end position="177"/>
    </location>
</feature>
<keyword evidence="7" id="KW-1185">Reference proteome</keyword>
<evidence type="ECO:0000256" key="2">
    <source>
        <dbReference type="ARBA" id="ARBA00023015"/>
    </source>
</evidence>
<dbReference type="InterPro" id="IPR014284">
    <property type="entry name" value="RNA_pol_sigma-70_dom"/>
</dbReference>
<evidence type="ECO:0000313" key="7">
    <source>
        <dbReference type="Proteomes" id="UP000184518"/>
    </source>
</evidence>
<dbReference type="GO" id="GO:0006352">
    <property type="term" value="P:DNA-templated transcription initiation"/>
    <property type="evidence" value="ECO:0007669"/>
    <property type="project" value="InterPro"/>
</dbReference>
<dbReference type="Proteomes" id="UP000184518">
    <property type="component" value="Unassembled WGS sequence"/>
</dbReference>
<organism evidence="6 7">
    <name type="scientific">Chryseobacterium arachidis</name>
    <dbReference type="NCBI Taxonomy" id="1416778"/>
    <lineage>
        <taxon>Bacteria</taxon>
        <taxon>Pseudomonadati</taxon>
        <taxon>Bacteroidota</taxon>
        <taxon>Flavobacteriia</taxon>
        <taxon>Flavobacteriales</taxon>
        <taxon>Weeksellaceae</taxon>
        <taxon>Chryseobacterium group</taxon>
        <taxon>Chryseobacterium</taxon>
    </lineage>
</organism>
<keyword evidence="2" id="KW-0805">Transcription regulation</keyword>
<dbReference type="InterPro" id="IPR013249">
    <property type="entry name" value="RNA_pol_sigma70_r4_t2"/>
</dbReference>
<dbReference type="SUPFAM" id="SSF88946">
    <property type="entry name" value="Sigma2 domain of RNA polymerase sigma factors"/>
    <property type="match status" value="1"/>
</dbReference>
<reference evidence="7" key="1">
    <citation type="submission" date="2016-11" db="EMBL/GenBank/DDBJ databases">
        <authorList>
            <person name="Varghese N."/>
            <person name="Submissions S."/>
        </authorList>
    </citation>
    <scope>NUCLEOTIDE SEQUENCE [LARGE SCALE GENOMIC DNA]</scope>
    <source>
        <strain evidence="7">DSM 27619</strain>
    </source>
</reference>
<dbReference type="RefSeq" id="WP_143152387.1">
    <property type="nucleotide sequence ID" value="NZ_FQUT01000012.1"/>
</dbReference>
<dbReference type="PANTHER" id="PTHR43133">
    <property type="entry name" value="RNA POLYMERASE ECF-TYPE SIGMA FACTO"/>
    <property type="match status" value="1"/>
</dbReference>
<dbReference type="STRING" id="1416778.SAMN05443633_11288"/>
<dbReference type="InterPro" id="IPR036388">
    <property type="entry name" value="WH-like_DNA-bd_sf"/>
</dbReference>
<keyword evidence="4" id="KW-0804">Transcription</keyword>
<dbReference type="Gene3D" id="1.10.10.10">
    <property type="entry name" value="Winged helix-like DNA-binding domain superfamily/Winged helix DNA-binding domain"/>
    <property type="match status" value="1"/>
</dbReference>
<dbReference type="AlphaFoldDB" id="A0A1M5ICZ5"/>
<gene>
    <name evidence="6" type="ORF">SAMN05443633_11288</name>
</gene>
<sequence>MNYDFPKKSGMSLFSNYPSLADRMFQEIYETYKNRVFAVVGSKIRDRDDVLDIMQNVFFHLWIYRESLTKENSESIIIKTCKQEISNFISLQKKQPITQESAHIKLSDESDDMLEAALEKEEQLNAVQLSMELLPISRKQILTLNKMEGITQEKIADQFGLSKKAVEKQISKAVQFLRNRHKNS</sequence>
<proteinExistence type="inferred from homology"/>
<keyword evidence="3" id="KW-0731">Sigma factor</keyword>
<dbReference type="SUPFAM" id="SSF88659">
    <property type="entry name" value="Sigma3 and sigma4 domains of RNA polymerase sigma factors"/>
    <property type="match status" value="1"/>
</dbReference>